<evidence type="ECO:0000313" key="2">
    <source>
        <dbReference type="EMBL" id="GFO30023.1"/>
    </source>
</evidence>
<protein>
    <recommendedName>
        <fullName evidence="4">Secreted protein</fullName>
    </recommendedName>
</protein>
<dbReference type="AlphaFoldDB" id="A0AAV4CDN4"/>
<organism evidence="2 3">
    <name type="scientific">Plakobranchus ocellatus</name>
    <dbReference type="NCBI Taxonomy" id="259542"/>
    <lineage>
        <taxon>Eukaryota</taxon>
        <taxon>Metazoa</taxon>
        <taxon>Spiralia</taxon>
        <taxon>Lophotrochozoa</taxon>
        <taxon>Mollusca</taxon>
        <taxon>Gastropoda</taxon>
        <taxon>Heterobranchia</taxon>
        <taxon>Euthyneura</taxon>
        <taxon>Panpulmonata</taxon>
        <taxon>Sacoglossa</taxon>
        <taxon>Placobranchoidea</taxon>
        <taxon>Plakobranchidae</taxon>
        <taxon>Plakobranchus</taxon>
    </lineage>
</organism>
<keyword evidence="3" id="KW-1185">Reference proteome</keyword>
<sequence length="82" mass="9536">MAVQALSPWLPLRAVIGYRTVIRRFWIQIMIVQAWSPWLPLRAVIECWTCDQMAVSSNHGHTELSPEKNTLTQQNVLHPMRL</sequence>
<dbReference type="EMBL" id="BLXT01006199">
    <property type="protein sequence ID" value="GFO30023.1"/>
    <property type="molecule type" value="Genomic_DNA"/>
</dbReference>
<feature type="compositionally biased region" description="Polar residues" evidence="1">
    <location>
        <begin position="67"/>
        <end position="76"/>
    </location>
</feature>
<evidence type="ECO:0008006" key="4">
    <source>
        <dbReference type="Google" id="ProtNLM"/>
    </source>
</evidence>
<comment type="caution">
    <text evidence="2">The sequence shown here is derived from an EMBL/GenBank/DDBJ whole genome shotgun (WGS) entry which is preliminary data.</text>
</comment>
<accession>A0AAV4CDN4</accession>
<feature type="region of interest" description="Disordered" evidence="1">
    <location>
        <begin position="58"/>
        <end position="82"/>
    </location>
</feature>
<gene>
    <name evidence="2" type="ORF">PoB_005652800</name>
</gene>
<reference evidence="2 3" key="1">
    <citation type="journal article" date="2021" name="Elife">
        <title>Chloroplast acquisition without the gene transfer in kleptoplastic sea slugs, Plakobranchus ocellatus.</title>
        <authorList>
            <person name="Maeda T."/>
            <person name="Takahashi S."/>
            <person name="Yoshida T."/>
            <person name="Shimamura S."/>
            <person name="Takaki Y."/>
            <person name="Nagai Y."/>
            <person name="Toyoda A."/>
            <person name="Suzuki Y."/>
            <person name="Arimoto A."/>
            <person name="Ishii H."/>
            <person name="Satoh N."/>
            <person name="Nishiyama T."/>
            <person name="Hasebe M."/>
            <person name="Maruyama T."/>
            <person name="Minagawa J."/>
            <person name="Obokata J."/>
            <person name="Shigenobu S."/>
        </authorList>
    </citation>
    <scope>NUCLEOTIDE SEQUENCE [LARGE SCALE GENOMIC DNA]</scope>
</reference>
<proteinExistence type="predicted"/>
<name>A0AAV4CDN4_9GAST</name>
<evidence type="ECO:0000313" key="3">
    <source>
        <dbReference type="Proteomes" id="UP000735302"/>
    </source>
</evidence>
<dbReference type="Proteomes" id="UP000735302">
    <property type="component" value="Unassembled WGS sequence"/>
</dbReference>
<evidence type="ECO:0000256" key="1">
    <source>
        <dbReference type="SAM" id="MobiDB-lite"/>
    </source>
</evidence>